<sequence>MQGNSSSNFDIQYNPSRRTKFLLMGLLLALNIIIRIPSIPHEKGYDSFFIHNLANSLTIFGSAKWWINWLSVFGFYPDSYSSAVPFTLSGMSQVMGIEMEKTILLFCIIIGIFGICTIYVFAERIYNSFQFKYIMSLFLSLAPGFMLFTTWEVSTRGQFIVFFPLFLYILLKEEFKFKKYILLPTCLIFIFSTHHYAFFLVPISIIYIFLKAIQNVKPELFKISYLNYVLLVFFLIALTCPFFTGLFISSGSRYTWILNAIITNIRQTGPLVLFIPGGLAYLFLKKKTFEGMFMCLTITVLAPIFYSQIYGPFVLILISIFIISIAFNNSLKLMITHKSKLLTIGIVATILLFVSFSSFYNHYRTGSSDSFWYMQESTYASGTWAKNHIPENARGLDTGMETSRFLAISEAHPITTSEDILNLVYGWTNESDIVSVKNSPLSLQYYFEGPYSKGGSSFSGKMEWIKYAGTSGSLRNFDYFIQDKYQYKPIIDKVKIESNLIYDSPRISIWEIA</sequence>
<evidence type="ECO:0000313" key="3">
    <source>
        <dbReference type="Proteomes" id="UP000033097"/>
    </source>
</evidence>
<feature type="transmembrane region" description="Helical" evidence="1">
    <location>
        <begin position="304"/>
        <end position="329"/>
    </location>
</feature>
<dbReference type="PATRIC" id="fig|213585.10.peg.3249"/>
<dbReference type="HOGENOM" id="CLU_526416_0_0_2"/>
<feature type="transmembrane region" description="Helical" evidence="1">
    <location>
        <begin position="21"/>
        <end position="39"/>
    </location>
</feature>
<dbReference type="Proteomes" id="UP000033097">
    <property type="component" value="Chromosome"/>
</dbReference>
<organism evidence="2 3">
    <name type="scientific">Methanosarcina mazei S-6</name>
    <dbReference type="NCBI Taxonomy" id="213585"/>
    <lineage>
        <taxon>Archaea</taxon>
        <taxon>Methanobacteriati</taxon>
        <taxon>Methanobacteriota</taxon>
        <taxon>Stenosarchaea group</taxon>
        <taxon>Methanomicrobia</taxon>
        <taxon>Methanosarcinales</taxon>
        <taxon>Methanosarcinaceae</taxon>
        <taxon>Methanosarcina</taxon>
    </lineage>
</organism>
<keyword evidence="1" id="KW-1133">Transmembrane helix</keyword>
<dbReference type="EMBL" id="CP009512">
    <property type="protein sequence ID" value="AKB65771.1"/>
    <property type="molecule type" value="Genomic_DNA"/>
</dbReference>
<dbReference type="KEGG" id="mmj:MSMAS_2575"/>
<reference evidence="2 3" key="1">
    <citation type="submission" date="2014-07" db="EMBL/GenBank/DDBJ databases">
        <title>Methanogenic archaea and the global carbon cycle.</title>
        <authorList>
            <person name="Henriksen J.R."/>
            <person name="Luke J."/>
            <person name="Reinhart S."/>
            <person name="Benedict M.N."/>
            <person name="Youngblut N.D."/>
            <person name="Metcalf M.E."/>
            <person name="Whitaker R.J."/>
            <person name="Metcalf W.W."/>
        </authorList>
    </citation>
    <scope>NUCLEOTIDE SEQUENCE [LARGE SCALE GENOMIC DNA]</scope>
    <source>
        <strain evidence="2 3">S-6</strain>
    </source>
</reference>
<proteinExistence type="predicted"/>
<evidence type="ECO:0000313" key="2">
    <source>
        <dbReference type="EMBL" id="AKB65771.1"/>
    </source>
</evidence>
<protein>
    <recommendedName>
        <fullName evidence="4">Glycosyltransferase RgtA/B/C/D-like domain-containing protein</fullName>
    </recommendedName>
</protein>
<accession>A0A0E3LUS3</accession>
<dbReference type="AlphaFoldDB" id="A0A0E3LUS3"/>
<feature type="transmembrane region" description="Helical" evidence="1">
    <location>
        <begin position="268"/>
        <end position="284"/>
    </location>
</feature>
<gene>
    <name evidence="2" type="ORF">MSMAS_2575</name>
</gene>
<dbReference type="GeneID" id="24840318"/>
<dbReference type="STRING" id="213585.MSMAS_2575"/>
<feature type="transmembrane region" description="Helical" evidence="1">
    <location>
        <begin position="133"/>
        <end position="151"/>
    </location>
</feature>
<feature type="transmembrane region" description="Helical" evidence="1">
    <location>
        <begin position="341"/>
        <end position="360"/>
    </location>
</feature>
<evidence type="ECO:0000256" key="1">
    <source>
        <dbReference type="SAM" id="Phobius"/>
    </source>
</evidence>
<name>A0A0E3LUS3_METMZ</name>
<feature type="transmembrane region" description="Helical" evidence="1">
    <location>
        <begin position="103"/>
        <end position="121"/>
    </location>
</feature>
<keyword evidence="1" id="KW-0472">Membrane</keyword>
<keyword evidence="1" id="KW-0812">Transmembrane</keyword>
<evidence type="ECO:0008006" key="4">
    <source>
        <dbReference type="Google" id="ProtNLM"/>
    </source>
</evidence>
<dbReference type="RefSeq" id="WP_048046669.1">
    <property type="nucleotide sequence ID" value="NZ_CP009512.1"/>
</dbReference>
<feature type="transmembrane region" description="Helical" evidence="1">
    <location>
        <begin position="225"/>
        <end position="248"/>
    </location>
</feature>
<feature type="transmembrane region" description="Helical" evidence="1">
    <location>
        <begin position="187"/>
        <end position="210"/>
    </location>
</feature>